<dbReference type="CDD" id="cd21792">
    <property type="entry name" value="Rad21_Rec8_M_NXP1-like"/>
    <property type="match status" value="1"/>
</dbReference>
<reference evidence="4" key="1">
    <citation type="submission" date="2021-02" db="EMBL/GenBank/DDBJ databases">
        <authorList>
            <person name="Nowell W R."/>
        </authorList>
    </citation>
    <scope>NUCLEOTIDE SEQUENCE</scope>
</reference>
<dbReference type="Pfam" id="PF04824">
    <property type="entry name" value="Rad21_Rec8"/>
    <property type="match status" value="1"/>
</dbReference>
<organism evidence="4 5">
    <name type="scientific">Didymodactylos carnosus</name>
    <dbReference type="NCBI Taxonomy" id="1234261"/>
    <lineage>
        <taxon>Eukaryota</taxon>
        <taxon>Metazoa</taxon>
        <taxon>Spiralia</taxon>
        <taxon>Gnathifera</taxon>
        <taxon>Rotifera</taxon>
        <taxon>Eurotatoria</taxon>
        <taxon>Bdelloidea</taxon>
        <taxon>Philodinida</taxon>
        <taxon>Philodinidae</taxon>
        <taxon>Didymodactylos</taxon>
    </lineage>
</organism>
<dbReference type="InterPro" id="IPR023093">
    <property type="entry name" value="ScpA-like_C"/>
</dbReference>
<sequence>MDDSDIFRKNLQSTLHYNNSVGYDAIRKDHSLMNGDQDEPFFDDIHPPASVISAIGIGGDNSNLSAQDQYDHVMSPFAQDEISPLDDHQPPPDNQDGRIDLVPSDNNHMDVGNDYPALPLSKPVAYDRKTLTTGVDDTTLLSNASDEFVLPPIATRAQDVTLTRTTRHAKRKRKLLIDDIKEIDSQSMKTQLSDTSDIVGVLELAPPTRRLMHWKETGGVEKLFTLTATQIFSKSLQQLIQRNMITKSLLDMPNYVIEPDELSQQSIDEARRAAIGDLNLLHGGEQSLMLHDKNQTLSPRRRSPHKKRTLSKDEQEEEEQQQDKRRRTAMEQQQDMLPPLCDMLPPMDSMLPPLSDNLMMPPPSVDQGGPLSVSGPPSVLPPPHSPMRRSTRKNQSEQKSTPSKRRERKTTFREEEEEDEEDGETPTAQDDFESGRKLSRRGRTMLQMLEKGFEYGDAVSFHNHLTSTSTKSSINRKVMAQKFYTLLVLKKLQAVDVEQMGQYEDILVTKAKQFDRLLTINE</sequence>
<feature type="domain" description="Rad21/Rec8-like protein C-terminal eukaryotic" evidence="2">
    <location>
        <begin position="472"/>
        <end position="510"/>
    </location>
</feature>
<dbReference type="PANTHER" id="PTHR12585:SF69">
    <property type="entry name" value="FI11703P"/>
    <property type="match status" value="1"/>
</dbReference>
<dbReference type="EMBL" id="CAJOBA010050474">
    <property type="protein sequence ID" value="CAF4234710.1"/>
    <property type="molecule type" value="Genomic_DNA"/>
</dbReference>
<evidence type="ECO:0000259" key="2">
    <source>
        <dbReference type="Pfam" id="PF04824"/>
    </source>
</evidence>
<dbReference type="InterPro" id="IPR049589">
    <property type="entry name" value="NXP1_M-like"/>
</dbReference>
<feature type="region of interest" description="Disordered" evidence="1">
    <location>
        <begin position="290"/>
        <end position="439"/>
    </location>
</feature>
<dbReference type="GO" id="GO:0003682">
    <property type="term" value="F:chromatin binding"/>
    <property type="evidence" value="ECO:0007669"/>
    <property type="project" value="TreeGrafter"/>
</dbReference>
<evidence type="ECO:0000313" key="5">
    <source>
        <dbReference type="Proteomes" id="UP000682733"/>
    </source>
</evidence>
<dbReference type="GO" id="GO:0007062">
    <property type="term" value="P:sister chromatid cohesion"/>
    <property type="evidence" value="ECO:0007669"/>
    <property type="project" value="InterPro"/>
</dbReference>
<gene>
    <name evidence="3" type="ORF">OVA965_LOCUS34318</name>
    <name evidence="4" type="ORF">TMI583_LOCUS35233</name>
</gene>
<accession>A0A8S2SNU5</accession>
<evidence type="ECO:0000313" key="3">
    <source>
        <dbReference type="EMBL" id="CAF1437867.1"/>
    </source>
</evidence>
<protein>
    <recommendedName>
        <fullName evidence="2">Rad21/Rec8-like protein C-terminal eukaryotic domain-containing protein</fullName>
    </recommendedName>
</protein>
<dbReference type="InterPro" id="IPR036390">
    <property type="entry name" value="WH_DNA-bd_sf"/>
</dbReference>
<evidence type="ECO:0000313" key="4">
    <source>
        <dbReference type="EMBL" id="CAF4234710.1"/>
    </source>
</evidence>
<name>A0A8S2SNU5_9BILA</name>
<dbReference type="Proteomes" id="UP000677228">
    <property type="component" value="Unassembled WGS sequence"/>
</dbReference>
<dbReference type="EMBL" id="CAJNOK010028680">
    <property type="protein sequence ID" value="CAF1437867.1"/>
    <property type="molecule type" value="Genomic_DNA"/>
</dbReference>
<evidence type="ECO:0000256" key="1">
    <source>
        <dbReference type="SAM" id="MobiDB-lite"/>
    </source>
</evidence>
<dbReference type="AlphaFoldDB" id="A0A8S2SNU5"/>
<dbReference type="PANTHER" id="PTHR12585">
    <property type="entry name" value="SCC1 / RAD21 FAMILY MEMBER"/>
    <property type="match status" value="1"/>
</dbReference>
<dbReference type="Gene3D" id="1.10.10.580">
    <property type="entry name" value="Structural maintenance of chromosome 1. Chain E"/>
    <property type="match status" value="1"/>
</dbReference>
<dbReference type="GO" id="GO:1990414">
    <property type="term" value="P:replication-born double-strand break repair via sister chromatid exchange"/>
    <property type="evidence" value="ECO:0007669"/>
    <property type="project" value="TreeGrafter"/>
</dbReference>
<dbReference type="GO" id="GO:0008278">
    <property type="term" value="C:cohesin complex"/>
    <property type="evidence" value="ECO:0007669"/>
    <property type="project" value="InterPro"/>
</dbReference>
<feature type="compositionally biased region" description="Low complexity" evidence="1">
    <location>
        <begin position="335"/>
        <end position="356"/>
    </location>
</feature>
<proteinExistence type="predicted"/>
<feature type="compositionally biased region" description="Low complexity" evidence="1">
    <location>
        <begin position="368"/>
        <end position="377"/>
    </location>
</feature>
<feature type="compositionally biased region" description="Basic residues" evidence="1">
    <location>
        <begin position="299"/>
        <end position="309"/>
    </location>
</feature>
<dbReference type="InterPro" id="IPR006909">
    <property type="entry name" value="Rad21/Rec8_C_eu"/>
</dbReference>
<dbReference type="SUPFAM" id="SSF46785">
    <property type="entry name" value="Winged helix' DNA-binding domain"/>
    <property type="match status" value="1"/>
</dbReference>
<feature type="compositionally biased region" description="Acidic residues" evidence="1">
    <location>
        <begin position="414"/>
        <end position="424"/>
    </location>
</feature>
<comment type="caution">
    <text evidence="4">The sequence shown here is derived from an EMBL/GenBank/DDBJ whole genome shotgun (WGS) entry which is preliminary data.</text>
</comment>
<dbReference type="Proteomes" id="UP000682733">
    <property type="component" value="Unassembled WGS sequence"/>
</dbReference>
<dbReference type="InterPro" id="IPR039781">
    <property type="entry name" value="Rad21/Rec8-like"/>
</dbReference>